<proteinExistence type="predicted"/>
<dbReference type="EMBL" id="JACAZI010000027">
    <property type="protein sequence ID" value="KAF7333991.1"/>
    <property type="molecule type" value="Genomic_DNA"/>
</dbReference>
<feature type="domain" description="CHAT" evidence="1">
    <location>
        <begin position="11"/>
        <end position="274"/>
    </location>
</feature>
<evidence type="ECO:0000259" key="1">
    <source>
        <dbReference type="Pfam" id="PF12770"/>
    </source>
</evidence>
<name>A0A8H6X4R3_9AGAR</name>
<dbReference type="AlphaFoldDB" id="A0A8H6X4R3"/>
<gene>
    <name evidence="2" type="ORF">MVEN_02303700</name>
</gene>
<sequence>MDVLDLKVKPDDKGILPRIWWCPTGPFAFLPIHAAGVYEGNNSECLSDYAISSYTPTLDALLASPPPKVNEPRMLAVIQPEIPGDRRLDLPLTVKELGMIERHVPKKWLTGLGTKEEPTSVGRVLSLLPDASFVHFACHGSQNLVNPLESALLLGDGDLKVSKIMQTPIQNASLAFLSACETAMGDEKVPDEAIHLAGTMLFAGFRGVVGTMWSMHDEDGPEVVDVFYNHIFGTGGELHPDSTRAAEALHLAVNRLRTEKKASFQRWVPFIHFGL</sequence>
<protein>
    <submittedName>
        <fullName evidence="2">CHAT domain-containing protein</fullName>
    </submittedName>
</protein>
<evidence type="ECO:0000313" key="3">
    <source>
        <dbReference type="Proteomes" id="UP000620124"/>
    </source>
</evidence>
<keyword evidence="3" id="KW-1185">Reference proteome</keyword>
<reference evidence="2" key="1">
    <citation type="submission" date="2020-05" db="EMBL/GenBank/DDBJ databases">
        <title>Mycena genomes resolve the evolution of fungal bioluminescence.</title>
        <authorList>
            <person name="Tsai I.J."/>
        </authorList>
    </citation>
    <scope>NUCLEOTIDE SEQUENCE</scope>
    <source>
        <strain evidence="2">CCC161011</strain>
    </source>
</reference>
<comment type="caution">
    <text evidence="2">The sequence shown here is derived from an EMBL/GenBank/DDBJ whole genome shotgun (WGS) entry which is preliminary data.</text>
</comment>
<dbReference type="Proteomes" id="UP000620124">
    <property type="component" value="Unassembled WGS sequence"/>
</dbReference>
<dbReference type="Pfam" id="PF12770">
    <property type="entry name" value="CHAT"/>
    <property type="match status" value="1"/>
</dbReference>
<accession>A0A8H6X4R3</accession>
<evidence type="ECO:0000313" key="2">
    <source>
        <dbReference type="EMBL" id="KAF7333991.1"/>
    </source>
</evidence>
<organism evidence="2 3">
    <name type="scientific">Mycena venus</name>
    <dbReference type="NCBI Taxonomy" id="2733690"/>
    <lineage>
        <taxon>Eukaryota</taxon>
        <taxon>Fungi</taxon>
        <taxon>Dikarya</taxon>
        <taxon>Basidiomycota</taxon>
        <taxon>Agaricomycotina</taxon>
        <taxon>Agaricomycetes</taxon>
        <taxon>Agaricomycetidae</taxon>
        <taxon>Agaricales</taxon>
        <taxon>Marasmiineae</taxon>
        <taxon>Mycenaceae</taxon>
        <taxon>Mycena</taxon>
    </lineage>
</organism>
<dbReference type="OrthoDB" id="9991317at2759"/>
<dbReference type="InterPro" id="IPR024983">
    <property type="entry name" value="CHAT_dom"/>
</dbReference>